<name>A0A9W7YG92_9FUNG</name>
<evidence type="ECO:0000256" key="1">
    <source>
        <dbReference type="ARBA" id="ARBA00004141"/>
    </source>
</evidence>
<accession>A0A9W7YG92</accession>
<evidence type="ECO:0000313" key="8">
    <source>
        <dbReference type="Proteomes" id="UP001143981"/>
    </source>
</evidence>
<sequence>MAWIRPPMEIGGDVACALPGEEAPLISRLSETTLTDQHLVDDELNLSRAALVKQEAWWLLTSSVPLVLTYLCQNSFNFVSMLSVGRLGVNELAAASLAVMIVNCVVLMPSVGLANALETFCCAAFTASPDKTRVGFHMQRGLVAVTLQLVPGVLLFAHIDPLLELLGQTDEVSALCGRFLRIWLLGSWPQLAFECLKRFTQAQGIMQASTRVMAVVMPIHVAGCYLLVWSPTFGLGFAGAPLATVISNWLLLLGMVLCIALGPARAAWGGWTWECLHGIWEFYRMAIPSAAMLACSWAAFEMSTFGASIFGPVSMAAQACIFTAMAMTFQTPNAVGSAAATRIGNSLGMGKQRRARYAAYTAIGAGYIIGIVSSLLLFWYRRGWGYIFTDDRQVAELCAHLMPYFAAVQTYDGMNGVTGGIMRALGKQGLGAMLAFPAFWLLGIPLGFYLAIGPPRLEVVGLWLGLAAAVIAFSLPQQWYILFRVDWRHEVKVCLARLDRSSRPKYLAQSPEPQQACAAADSYGAIV</sequence>
<dbReference type="NCBIfam" id="TIGR00797">
    <property type="entry name" value="matE"/>
    <property type="match status" value="1"/>
</dbReference>
<evidence type="ECO:0000256" key="3">
    <source>
        <dbReference type="ARBA" id="ARBA00022692"/>
    </source>
</evidence>
<dbReference type="GO" id="GO:0042910">
    <property type="term" value="F:xenobiotic transmembrane transporter activity"/>
    <property type="evidence" value="ECO:0007669"/>
    <property type="project" value="InterPro"/>
</dbReference>
<protein>
    <submittedName>
        <fullName evidence="7">Ethionine resistance protein</fullName>
    </submittedName>
</protein>
<feature type="transmembrane region" description="Helical" evidence="6">
    <location>
        <begin position="56"/>
        <end position="76"/>
    </location>
</feature>
<keyword evidence="4 6" id="KW-1133">Transmembrane helix</keyword>
<evidence type="ECO:0000313" key="7">
    <source>
        <dbReference type="EMBL" id="KAJ1735667.1"/>
    </source>
</evidence>
<feature type="transmembrane region" description="Helical" evidence="6">
    <location>
        <begin position="459"/>
        <end position="481"/>
    </location>
</feature>
<dbReference type="Proteomes" id="UP001143981">
    <property type="component" value="Unassembled WGS sequence"/>
</dbReference>
<evidence type="ECO:0000256" key="4">
    <source>
        <dbReference type="ARBA" id="ARBA00022989"/>
    </source>
</evidence>
<organism evidence="7 8">
    <name type="scientific">Coemansia biformis</name>
    <dbReference type="NCBI Taxonomy" id="1286918"/>
    <lineage>
        <taxon>Eukaryota</taxon>
        <taxon>Fungi</taxon>
        <taxon>Fungi incertae sedis</taxon>
        <taxon>Zoopagomycota</taxon>
        <taxon>Kickxellomycotina</taxon>
        <taxon>Kickxellomycetes</taxon>
        <taxon>Kickxellales</taxon>
        <taxon>Kickxellaceae</taxon>
        <taxon>Coemansia</taxon>
    </lineage>
</organism>
<keyword evidence="5 6" id="KW-0472">Membrane</keyword>
<comment type="subcellular location">
    <subcellularLocation>
        <location evidence="1">Membrane</location>
        <topology evidence="1">Multi-pass membrane protein</topology>
    </subcellularLocation>
</comment>
<dbReference type="InterPro" id="IPR002528">
    <property type="entry name" value="MATE_fam"/>
</dbReference>
<feature type="transmembrane region" description="Helical" evidence="6">
    <location>
        <begin position="141"/>
        <end position="159"/>
    </location>
</feature>
<gene>
    <name evidence="7" type="primary">ERC1_1</name>
    <name evidence="7" type="ORF">LPJ61_000425</name>
</gene>
<evidence type="ECO:0000256" key="2">
    <source>
        <dbReference type="ARBA" id="ARBA00010199"/>
    </source>
</evidence>
<feature type="transmembrane region" description="Helical" evidence="6">
    <location>
        <begin position="240"/>
        <end position="261"/>
    </location>
</feature>
<dbReference type="Pfam" id="PF01554">
    <property type="entry name" value="MatE"/>
    <property type="match status" value="2"/>
</dbReference>
<feature type="transmembrane region" description="Helical" evidence="6">
    <location>
        <begin position="282"/>
        <end position="300"/>
    </location>
</feature>
<evidence type="ECO:0000256" key="5">
    <source>
        <dbReference type="ARBA" id="ARBA00023136"/>
    </source>
</evidence>
<dbReference type="InterPro" id="IPR045069">
    <property type="entry name" value="MATE_euk"/>
</dbReference>
<feature type="transmembrane region" description="Helical" evidence="6">
    <location>
        <begin position="306"/>
        <end position="327"/>
    </location>
</feature>
<dbReference type="AlphaFoldDB" id="A0A9W7YG92"/>
<dbReference type="CDD" id="cd13132">
    <property type="entry name" value="MATE_eukaryotic"/>
    <property type="match status" value="1"/>
</dbReference>
<feature type="transmembrane region" description="Helical" evidence="6">
    <location>
        <begin position="96"/>
        <end position="120"/>
    </location>
</feature>
<reference evidence="7" key="1">
    <citation type="submission" date="2022-07" db="EMBL/GenBank/DDBJ databases">
        <title>Phylogenomic reconstructions and comparative analyses of Kickxellomycotina fungi.</title>
        <authorList>
            <person name="Reynolds N.K."/>
            <person name="Stajich J.E."/>
            <person name="Barry K."/>
            <person name="Grigoriev I.V."/>
            <person name="Crous P."/>
            <person name="Smith M.E."/>
        </authorList>
    </citation>
    <scope>NUCLEOTIDE SEQUENCE</scope>
    <source>
        <strain evidence="7">BCRC 34381</strain>
    </source>
</reference>
<feature type="transmembrane region" description="Helical" evidence="6">
    <location>
        <begin position="430"/>
        <end position="452"/>
    </location>
</feature>
<evidence type="ECO:0000256" key="6">
    <source>
        <dbReference type="SAM" id="Phobius"/>
    </source>
</evidence>
<comment type="similarity">
    <text evidence="2">Belongs to the multi antimicrobial extrusion (MATE) (TC 2.A.66.1) family.</text>
</comment>
<proteinExistence type="inferred from homology"/>
<feature type="transmembrane region" description="Helical" evidence="6">
    <location>
        <begin position="357"/>
        <end position="380"/>
    </location>
</feature>
<dbReference type="GO" id="GO:1990961">
    <property type="term" value="P:xenobiotic detoxification by transmembrane export across the plasma membrane"/>
    <property type="evidence" value="ECO:0007669"/>
    <property type="project" value="InterPro"/>
</dbReference>
<dbReference type="OrthoDB" id="2126698at2759"/>
<keyword evidence="3 6" id="KW-0812">Transmembrane</keyword>
<comment type="caution">
    <text evidence="7">The sequence shown here is derived from an EMBL/GenBank/DDBJ whole genome shotgun (WGS) entry which is preliminary data.</text>
</comment>
<keyword evidence="8" id="KW-1185">Reference proteome</keyword>
<dbReference type="PANTHER" id="PTHR11206">
    <property type="entry name" value="MULTIDRUG RESISTANCE PROTEIN"/>
    <property type="match status" value="1"/>
</dbReference>
<dbReference type="EMBL" id="JANBOI010000016">
    <property type="protein sequence ID" value="KAJ1735667.1"/>
    <property type="molecule type" value="Genomic_DNA"/>
</dbReference>
<feature type="transmembrane region" description="Helical" evidence="6">
    <location>
        <begin position="208"/>
        <end position="228"/>
    </location>
</feature>
<dbReference type="GO" id="GO:0016020">
    <property type="term" value="C:membrane"/>
    <property type="evidence" value="ECO:0007669"/>
    <property type="project" value="UniProtKB-SubCell"/>
</dbReference>
<dbReference type="GO" id="GO:0015297">
    <property type="term" value="F:antiporter activity"/>
    <property type="evidence" value="ECO:0007669"/>
    <property type="project" value="InterPro"/>
</dbReference>